<dbReference type="GO" id="GO:0003700">
    <property type="term" value="F:DNA-binding transcription factor activity"/>
    <property type="evidence" value="ECO:0007669"/>
    <property type="project" value="InterPro"/>
</dbReference>
<protein>
    <submittedName>
        <fullName evidence="5">GntR family transcriptional regulator</fullName>
    </submittedName>
</protein>
<evidence type="ECO:0000256" key="1">
    <source>
        <dbReference type="ARBA" id="ARBA00023015"/>
    </source>
</evidence>
<sequence length="219" mass="25704">MSQYRFKAQANASLRHRVADEIRTAIIQGNLKPGDKLRELDISEQMGVSRGPIREAIRDLEAMGLVICHPYRETVVADVSREQIVELIIPIRLQLEIFSLKSGFREYDDEFYQSLERIIETMKTHAERQDLFALIEEDIRFHEMIVNFKGDAFTLQIWNSIVNRLRIHFIKNTPLFDDLGKVVQDHSELLEALKSQDEERIVKQWRTHIQHDDSLLCFT</sequence>
<proteinExistence type="predicted"/>
<dbReference type="CDD" id="cd07377">
    <property type="entry name" value="WHTH_GntR"/>
    <property type="match status" value="1"/>
</dbReference>
<evidence type="ECO:0000256" key="3">
    <source>
        <dbReference type="ARBA" id="ARBA00023163"/>
    </source>
</evidence>
<dbReference type="EMBL" id="QMFB01000003">
    <property type="protein sequence ID" value="RAV21970.1"/>
    <property type="molecule type" value="Genomic_DNA"/>
</dbReference>
<gene>
    <name evidence="5" type="ORF">DQG23_07980</name>
</gene>
<evidence type="ECO:0000259" key="4">
    <source>
        <dbReference type="PROSITE" id="PS50949"/>
    </source>
</evidence>
<dbReference type="SMART" id="SM00345">
    <property type="entry name" value="HTH_GNTR"/>
    <property type="match status" value="1"/>
</dbReference>
<dbReference type="Proteomes" id="UP000250369">
    <property type="component" value="Unassembled WGS sequence"/>
</dbReference>
<evidence type="ECO:0000256" key="2">
    <source>
        <dbReference type="ARBA" id="ARBA00023125"/>
    </source>
</evidence>
<dbReference type="Pfam" id="PF00392">
    <property type="entry name" value="GntR"/>
    <property type="match status" value="1"/>
</dbReference>
<evidence type="ECO:0000313" key="5">
    <source>
        <dbReference type="EMBL" id="RAV21970.1"/>
    </source>
</evidence>
<organism evidence="5 6">
    <name type="scientific">Paenibacillus contaminans</name>
    <dbReference type="NCBI Taxonomy" id="450362"/>
    <lineage>
        <taxon>Bacteria</taxon>
        <taxon>Bacillati</taxon>
        <taxon>Bacillota</taxon>
        <taxon>Bacilli</taxon>
        <taxon>Bacillales</taxon>
        <taxon>Paenibacillaceae</taxon>
        <taxon>Paenibacillus</taxon>
    </lineage>
</organism>
<keyword evidence="3" id="KW-0804">Transcription</keyword>
<dbReference type="InterPro" id="IPR011711">
    <property type="entry name" value="GntR_C"/>
</dbReference>
<dbReference type="InterPro" id="IPR036388">
    <property type="entry name" value="WH-like_DNA-bd_sf"/>
</dbReference>
<comment type="caution">
    <text evidence="5">The sequence shown here is derived from an EMBL/GenBank/DDBJ whole genome shotgun (WGS) entry which is preliminary data.</text>
</comment>
<dbReference type="GO" id="GO:0003677">
    <property type="term" value="F:DNA binding"/>
    <property type="evidence" value="ECO:0007669"/>
    <property type="project" value="UniProtKB-KW"/>
</dbReference>
<accession>A0A329MR09</accession>
<dbReference type="SUPFAM" id="SSF48008">
    <property type="entry name" value="GntR ligand-binding domain-like"/>
    <property type="match status" value="1"/>
</dbReference>
<dbReference type="PANTHER" id="PTHR43537:SF5">
    <property type="entry name" value="UXU OPERON TRANSCRIPTIONAL REGULATOR"/>
    <property type="match status" value="1"/>
</dbReference>
<keyword evidence="1" id="KW-0805">Transcription regulation</keyword>
<dbReference type="InterPro" id="IPR000524">
    <property type="entry name" value="Tscrpt_reg_HTH_GntR"/>
</dbReference>
<dbReference type="SMART" id="SM00895">
    <property type="entry name" value="FCD"/>
    <property type="match status" value="1"/>
</dbReference>
<dbReference type="InterPro" id="IPR036390">
    <property type="entry name" value="WH_DNA-bd_sf"/>
</dbReference>
<dbReference type="SUPFAM" id="SSF46785">
    <property type="entry name" value="Winged helix' DNA-binding domain"/>
    <property type="match status" value="1"/>
</dbReference>
<dbReference type="PANTHER" id="PTHR43537">
    <property type="entry name" value="TRANSCRIPTIONAL REGULATOR, GNTR FAMILY"/>
    <property type="match status" value="1"/>
</dbReference>
<name>A0A329MR09_9BACL</name>
<dbReference type="PRINTS" id="PR00035">
    <property type="entry name" value="HTHGNTR"/>
</dbReference>
<dbReference type="AlphaFoldDB" id="A0A329MR09"/>
<keyword evidence="2" id="KW-0238">DNA-binding</keyword>
<dbReference type="Gene3D" id="1.10.10.10">
    <property type="entry name" value="Winged helix-like DNA-binding domain superfamily/Winged helix DNA-binding domain"/>
    <property type="match status" value="1"/>
</dbReference>
<dbReference type="PROSITE" id="PS50949">
    <property type="entry name" value="HTH_GNTR"/>
    <property type="match status" value="1"/>
</dbReference>
<dbReference type="OrthoDB" id="9781630at2"/>
<dbReference type="RefSeq" id="WP_113030281.1">
    <property type="nucleotide sequence ID" value="NZ_QMFB01000003.1"/>
</dbReference>
<keyword evidence="6" id="KW-1185">Reference proteome</keyword>
<evidence type="ECO:0000313" key="6">
    <source>
        <dbReference type="Proteomes" id="UP000250369"/>
    </source>
</evidence>
<feature type="domain" description="HTH gntR-type" evidence="4">
    <location>
        <begin position="12"/>
        <end position="79"/>
    </location>
</feature>
<dbReference type="Pfam" id="PF07729">
    <property type="entry name" value="FCD"/>
    <property type="match status" value="1"/>
</dbReference>
<reference evidence="5 6" key="1">
    <citation type="journal article" date="2009" name="Int. J. Syst. Evol. Microbiol.">
        <title>Paenibacillus contaminans sp. nov., isolated from a contaminated laboratory plate.</title>
        <authorList>
            <person name="Chou J.H."/>
            <person name="Lee J.H."/>
            <person name="Lin M.C."/>
            <person name="Chang P.S."/>
            <person name="Arun A.B."/>
            <person name="Young C.C."/>
            <person name="Chen W.M."/>
        </authorList>
    </citation>
    <scope>NUCLEOTIDE SEQUENCE [LARGE SCALE GENOMIC DNA]</scope>
    <source>
        <strain evidence="5 6">CKOBP-6</strain>
    </source>
</reference>
<dbReference type="InterPro" id="IPR008920">
    <property type="entry name" value="TF_FadR/GntR_C"/>
</dbReference>
<dbReference type="Gene3D" id="1.20.120.530">
    <property type="entry name" value="GntR ligand-binding domain-like"/>
    <property type="match status" value="1"/>
</dbReference>